<accession>A0ACA9KQS4</accession>
<sequence>MTYQSMMKLGEVQFINDSPERGLYKSFFENSSDDELFSEKPPYPLGMDIEELISPPETSRTTVKYKKHPDLSNPPRPQNDWVLFRRNFTALLKLNGIKMKNTKISSLAADEWRRQPPKPESHIYMTPDETSSVDNFSEEFNSQEISKTLNDFLLYNGSPNNDCYAKNISLIQQEISDQTDDQETSTQEIDYLFFQFINHDMLD</sequence>
<gene>
    <name evidence="1" type="ORF">DHETER_LOCUS2424</name>
</gene>
<dbReference type="Proteomes" id="UP000789702">
    <property type="component" value="Unassembled WGS sequence"/>
</dbReference>
<proteinExistence type="predicted"/>
<protein>
    <submittedName>
        <fullName evidence="1">14365_t:CDS:1</fullName>
    </submittedName>
</protein>
<keyword evidence="2" id="KW-1185">Reference proteome</keyword>
<name>A0ACA9KQS4_9GLOM</name>
<evidence type="ECO:0000313" key="1">
    <source>
        <dbReference type="EMBL" id="CAG8487940.1"/>
    </source>
</evidence>
<evidence type="ECO:0000313" key="2">
    <source>
        <dbReference type="Proteomes" id="UP000789702"/>
    </source>
</evidence>
<comment type="caution">
    <text evidence="1">The sequence shown here is derived from an EMBL/GenBank/DDBJ whole genome shotgun (WGS) entry which is preliminary data.</text>
</comment>
<organism evidence="1 2">
    <name type="scientific">Dentiscutata heterogama</name>
    <dbReference type="NCBI Taxonomy" id="1316150"/>
    <lineage>
        <taxon>Eukaryota</taxon>
        <taxon>Fungi</taxon>
        <taxon>Fungi incertae sedis</taxon>
        <taxon>Mucoromycota</taxon>
        <taxon>Glomeromycotina</taxon>
        <taxon>Glomeromycetes</taxon>
        <taxon>Diversisporales</taxon>
        <taxon>Gigasporaceae</taxon>
        <taxon>Dentiscutata</taxon>
    </lineage>
</organism>
<reference evidence="1" key="1">
    <citation type="submission" date="2021-06" db="EMBL/GenBank/DDBJ databases">
        <authorList>
            <person name="Kallberg Y."/>
            <person name="Tangrot J."/>
            <person name="Rosling A."/>
        </authorList>
    </citation>
    <scope>NUCLEOTIDE SEQUENCE</scope>
    <source>
        <strain evidence="1">IL203A</strain>
    </source>
</reference>
<dbReference type="EMBL" id="CAJVPU010001771">
    <property type="protein sequence ID" value="CAG8487940.1"/>
    <property type="molecule type" value="Genomic_DNA"/>
</dbReference>